<dbReference type="InterPro" id="IPR020058">
    <property type="entry name" value="Glu/Gln-tRNA-synth_Ib_cat-dom"/>
</dbReference>
<dbReference type="PRINTS" id="PR00987">
    <property type="entry name" value="TRNASYNTHGLU"/>
</dbReference>
<dbReference type="HAMAP" id="MF_00022">
    <property type="entry name" value="Glu_tRNA_synth_type1"/>
    <property type="match status" value="1"/>
</dbReference>
<dbReference type="InterPro" id="IPR008925">
    <property type="entry name" value="aa_tRNA-synth_I_cd-bd_sf"/>
</dbReference>
<evidence type="ECO:0000313" key="11">
    <source>
        <dbReference type="Proteomes" id="UP001156389"/>
    </source>
</evidence>
<dbReference type="InterPro" id="IPR020751">
    <property type="entry name" value="aa-tRNA-synth_I_codon-bd_sub2"/>
</dbReference>
<dbReference type="InterPro" id="IPR045462">
    <property type="entry name" value="aa-tRNA-synth_I_cd-bd"/>
</dbReference>
<feature type="domain" description="Glutamyl/glutaminyl-tRNA synthetase class Ib catalytic" evidence="8">
    <location>
        <begin position="6"/>
        <end position="305"/>
    </location>
</feature>
<comment type="subcellular location">
    <subcellularLocation>
        <location evidence="7">Cytoplasm</location>
    </subcellularLocation>
</comment>
<feature type="short sequence motif" description="'KMSKS' region" evidence="7">
    <location>
        <begin position="237"/>
        <end position="241"/>
    </location>
</feature>
<dbReference type="PANTHER" id="PTHR43311:SF2">
    <property type="entry name" value="GLUTAMATE--TRNA LIGASE, MITOCHONDRIAL-RELATED"/>
    <property type="match status" value="1"/>
</dbReference>
<dbReference type="Pfam" id="PF19269">
    <property type="entry name" value="Anticodon_2"/>
    <property type="match status" value="1"/>
</dbReference>
<evidence type="ECO:0000313" key="10">
    <source>
        <dbReference type="EMBL" id="MCT2589828.1"/>
    </source>
</evidence>
<dbReference type="Gene3D" id="1.10.10.350">
    <property type="match status" value="1"/>
</dbReference>
<sequence>MSAAPVRVRFAPSPTGMFHVGGARSALYNWAVARQSGGTFVLRIEDTDAARNKPEWIDGIISALAAIGIHGEDPAFEGPYFQSQNAARHSEAAQQLYAAGRAYYCDCTREQLKERTGSEHLGYDGFCRERGLAFEEGRALRFRTPDEGETVVVDLVRGETGFPNNAIEDFVIARGNGSPVFLIANVVDDLDERITQVIRGDEHLSNTPKQQLLWEALGAEPPVWAHLPVIVNEKRQKLSKRRDKVALEDYLAEGFLPDAMVNYLMLLGWGPGDDQEILPYEELERRFRIEDVGTSPAFFDVKKLTAFNGEYIRALAPEEFAKACAPWLAAPYAPWQPETFDAGVFEKVAPLAQTRLALLSEITSYVDFLFLDEPAWDETSWHKAMKAGAADVLRDTRAELATAEWVADEVKAVLVAVGEKHGLKLGKAQAPVRVAVTGRTVGLPLFESMEVLGRGRVLTRLDAASQKLAAQP</sequence>
<feature type="binding site" evidence="7">
    <location>
        <position position="107"/>
    </location>
    <ligand>
        <name>Zn(2+)</name>
        <dbReference type="ChEBI" id="CHEBI:29105"/>
    </ligand>
</feature>
<keyword evidence="6 7" id="KW-0030">Aminoacyl-tRNA synthetase</keyword>
<dbReference type="EMBL" id="JAJAGO010000003">
    <property type="protein sequence ID" value="MCT2589828.1"/>
    <property type="molecule type" value="Genomic_DNA"/>
</dbReference>
<proteinExistence type="inferred from homology"/>
<dbReference type="InterPro" id="IPR004527">
    <property type="entry name" value="Glu-tRNA-ligase_bac/mito"/>
</dbReference>
<comment type="catalytic activity">
    <reaction evidence="7">
        <text>tRNA(Glu) + L-glutamate + ATP = L-glutamyl-tRNA(Glu) + AMP + diphosphate</text>
        <dbReference type="Rhea" id="RHEA:23540"/>
        <dbReference type="Rhea" id="RHEA-COMP:9663"/>
        <dbReference type="Rhea" id="RHEA-COMP:9680"/>
        <dbReference type="ChEBI" id="CHEBI:29985"/>
        <dbReference type="ChEBI" id="CHEBI:30616"/>
        <dbReference type="ChEBI" id="CHEBI:33019"/>
        <dbReference type="ChEBI" id="CHEBI:78442"/>
        <dbReference type="ChEBI" id="CHEBI:78520"/>
        <dbReference type="ChEBI" id="CHEBI:456215"/>
        <dbReference type="EC" id="6.1.1.17"/>
    </reaction>
</comment>
<accession>A0ABT2JPM5</accession>
<dbReference type="Proteomes" id="UP001156389">
    <property type="component" value="Unassembled WGS sequence"/>
</dbReference>
<keyword evidence="5 7" id="KW-0648">Protein biosynthesis</keyword>
<comment type="caution">
    <text evidence="10">The sequence shown here is derived from an EMBL/GenBank/DDBJ whole genome shotgun (WGS) entry which is preliminary data.</text>
</comment>
<evidence type="ECO:0000256" key="6">
    <source>
        <dbReference type="ARBA" id="ARBA00023146"/>
    </source>
</evidence>
<evidence type="ECO:0000259" key="8">
    <source>
        <dbReference type="Pfam" id="PF00749"/>
    </source>
</evidence>
<dbReference type="InterPro" id="IPR001412">
    <property type="entry name" value="aa-tRNA-synth_I_CS"/>
</dbReference>
<evidence type="ECO:0000256" key="5">
    <source>
        <dbReference type="ARBA" id="ARBA00022917"/>
    </source>
</evidence>
<comment type="subunit">
    <text evidence="7">Monomer.</text>
</comment>
<keyword evidence="3 7" id="KW-0547">Nucleotide-binding</keyword>
<reference evidence="10 11" key="1">
    <citation type="submission" date="2021-10" db="EMBL/GenBank/DDBJ databases">
        <title>Streptomyces gossypii sp. nov., isolated from soil collected from cotton field.</title>
        <authorList>
            <person name="Ge X."/>
            <person name="Chen X."/>
            <person name="Liu W."/>
        </authorList>
    </citation>
    <scope>NUCLEOTIDE SEQUENCE [LARGE SCALE GENOMIC DNA]</scope>
    <source>
        <strain evidence="10 11">N2-109</strain>
    </source>
</reference>
<feature type="short sequence motif" description="'HIGH' region" evidence="7">
    <location>
        <begin position="12"/>
        <end position="22"/>
    </location>
</feature>
<dbReference type="NCBIfam" id="TIGR00464">
    <property type="entry name" value="gltX_bact"/>
    <property type="match status" value="1"/>
</dbReference>
<dbReference type="PANTHER" id="PTHR43311">
    <property type="entry name" value="GLUTAMATE--TRNA LIGASE"/>
    <property type="match status" value="1"/>
</dbReference>
<gene>
    <name evidence="7 10" type="primary">gltX</name>
    <name evidence="10" type="ORF">LHJ74_07855</name>
</gene>
<evidence type="ECO:0000256" key="2">
    <source>
        <dbReference type="ARBA" id="ARBA00022598"/>
    </source>
</evidence>
<keyword evidence="7" id="KW-0479">Metal-binding</keyword>
<keyword evidence="7" id="KW-0862">Zinc</keyword>
<evidence type="ECO:0000256" key="1">
    <source>
        <dbReference type="ARBA" id="ARBA00007894"/>
    </source>
</evidence>
<evidence type="ECO:0000256" key="7">
    <source>
        <dbReference type="HAMAP-Rule" id="MF_00022"/>
    </source>
</evidence>
<dbReference type="InterPro" id="IPR049940">
    <property type="entry name" value="GluQ/Sye"/>
</dbReference>
<dbReference type="InterPro" id="IPR000924">
    <property type="entry name" value="Glu/Gln-tRNA-synth"/>
</dbReference>
<comment type="cofactor">
    <cofactor evidence="7">
        <name>Zn(2+)</name>
        <dbReference type="ChEBI" id="CHEBI:29105"/>
    </cofactor>
    <text evidence="7">Binds 1 zinc ion per subunit.</text>
</comment>
<feature type="binding site" evidence="7">
    <location>
        <position position="127"/>
    </location>
    <ligand>
        <name>Zn(2+)</name>
        <dbReference type="ChEBI" id="CHEBI:29105"/>
    </ligand>
</feature>
<organism evidence="10 11">
    <name type="scientific">Streptomyces gossypii</name>
    <dbReference type="NCBI Taxonomy" id="2883101"/>
    <lineage>
        <taxon>Bacteria</taxon>
        <taxon>Bacillati</taxon>
        <taxon>Actinomycetota</taxon>
        <taxon>Actinomycetes</taxon>
        <taxon>Kitasatosporales</taxon>
        <taxon>Streptomycetaceae</taxon>
        <taxon>Streptomyces</taxon>
    </lineage>
</organism>
<dbReference type="InterPro" id="IPR033910">
    <property type="entry name" value="GluRS_core"/>
</dbReference>
<dbReference type="InterPro" id="IPR014729">
    <property type="entry name" value="Rossmann-like_a/b/a_fold"/>
</dbReference>
<evidence type="ECO:0000256" key="4">
    <source>
        <dbReference type="ARBA" id="ARBA00022840"/>
    </source>
</evidence>
<feature type="domain" description="Aminoacyl-tRNA synthetase class I anticodon-binding" evidence="9">
    <location>
        <begin position="319"/>
        <end position="464"/>
    </location>
</feature>
<dbReference type="SUPFAM" id="SSF48163">
    <property type="entry name" value="An anticodon-binding domain of class I aminoacyl-tRNA synthetases"/>
    <property type="match status" value="1"/>
</dbReference>
<dbReference type="SUPFAM" id="SSF52374">
    <property type="entry name" value="Nucleotidylyl transferase"/>
    <property type="match status" value="1"/>
</dbReference>
<dbReference type="Gene3D" id="3.40.50.620">
    <property type="entry name" value="HUPs"/>
    <property type="match status" value="1"/>
</dbReference>
<evidence type="ECO:0000259" key="9">
    <source>
        <dbReference type="Pfam" id="PF19269"/>
    </source>
</evidence>
<keyword evidence="7" id="KW-0963">Cytoplasm</keyword>
<dbReference type="GO" id="GO:0004818">
    <property type="term" value="F:glutamate-tRNA ligase activity"/>
    <property type="evidence" value="ECO:0007669"/>
    <property type="project" value="UniProtKB-EC"/>
</dbReference>
<dbReference type="EC" id="6.1.1.17" evidence="7"/>
<keyword evidence="2 7" id="KW-0436">Ligase</keyword>
<dbReference type="PROSITE" id="PS00178">
    <property type="entry name" value="AA_TRNA_LIGASE_I"/>
    <property type="match status" value="1"/>
</dbReference>
<name>A0ABT2JPM5_9ACTN</name>
<keyword evidence="11" id="KW-1185">Reference proteome</keyword>
<comment type="function">
    <text evidence="7">Catalyzes the attachment of glutamate to tRNA(Glu) in a two-step reaction: glutamate is first activated by ATP to form Glu-AMP and then transferred to the acceptor end of tRNA(Glu).</text>
</comment>
<dbReference type="CDD" id="cd00808">
    <property type="entry name" value="GluRS_core"/>
    <property type="match status" value="1"/>
</dbReference>
<feature type="binding site" evidence="7">
    <location>
        <position position="105"/>
    </location>
    <ligand>
        <name>Zn(2+)</name>
        <dbReference type="ChEBI" id="CHEBI:29105"/>
    </ligand>
</feature>
<dbReference type="Pfam" id="PF00749">
    <property type="entry name" value="tRNA-synt_1c"/>
    <property type="match status" value="1"/>
</dbReference>
<evidence type="ECO:0000256" key="3">
    <source>
        <dbReference type="ARBA" id="ARBA00022741"/>
    </source>
</evidence>
<keyword evidence="4 7" id="KW-0067">ATP-binding</keyword>
<feature type="binding site" evidence="7">
    <location>
        <position position="129"/>
    </location>
    <ligand>
        <name>Zn(2+)</name>
        <dbReference type="ChEBI" id="CHEBI:29105"/>
    </ligand>
</feature>
<comment type="similarity">
    <text evidence="1 7">Belongs to the class-I aminoacyl-tRNA synthetase family. Glutamate--tRNA ligase type 1 subfamily.</text>
</comment>
<feature type="binding site" evidence="7">
    <location>
        <position position="240"/>
    </location>
    <ligand>
        <name>ATP</name>
        <dbReference type="ChEBI" id="CHEBI:30616"/>
    </ligand>
</feature>
<protein>
    <recommendedName>
        <fullName evidence="7">Glutamate--tRNA ligase</fullName>
        <ecNumber evidence="7">6.1.1.17</ecNumber>
    </recommendedName>
    <alternativeName>
        <fullName evidence="7">Glutamyl-tRNA synthetase</fullName>
        <shortName evidence="7">GluRS</shortName>
    </alternativeName>
</protein>